<dbReference type="NCBIfam" id="TIGR02833">
    <property type="entry name" value="spore_III_AB"/>
    <property type="match status" value="1"/>
</dbReference>
<dbReference type="InterPro" id="IPR014198">
    <property type="entry name" value="Spore_III_AB"/>
</dbReference>
<evidence type="ECO:0000313" key="2">
    <source>
        <dbReference type="EMBL" id="XCJ16420.1"/>
    </source>
</evidence>
<gene>
    <name evidence="2" type="primary">spoIIIAB</name>
    <name evidence="2" type="ORF">ABNN70_12215</name>
</gene>
<dbReference type="RefSeq" id="WP_129930322.1">
    <property type="nucleotide sequence ID" value="NZ_CP159510.1"/>
</dbReference>
<dbReference type="Pfam" id="PF09548">
    <property type="entry name" value="Spore_III_AB"/>
    <property type="match status" value="1"/>
</dbReference>
<sequence>MIWIMGSLMIIAASTGAGMLIASRFRARPKEIRQWMSALQSIEAEIVYGRVPVAELAEHLAGQLPDPVGSYFSSLRKNLQEAGLSLRESWTKALEEYWLDTALKKSEKEILLQFGTTLGNEDADNQQKHIHLALAHLRRQESEARAAQSANEKMARSLGFLSGLLLALMFI</sequence>
<dbReference type="PIRSF" id="PIRSF021435">
    <property type="entry name" value="SpoIIIAB"/>
    <property type="match status" value="1"/>
</dbReference>
<protein>
    <submittedName>
        <fullName evidence="2">Stage III sporulation protein SpoIIIAB</fullName>
    </submittedName>
</protein>
<feature type="transmembrane region" description="Helical" evidence="1">
    <location>
        <begin position="6"/>
        <end position="27"/>
    </location>
</feature>
<reference evidence="2" key="1">
    <citation type="submission" date="2024-06" db="EMBL/GenBank/DDBJ databases">
        <authorList>
            <person name="Fan A."/>
            <person name="Zhang F.Y."/>
            <person name="Zhang L."/>
        </authorList>
    </citation>
    <scope>NUCLEOTIDE SEQUENCE</scope>
    <source>
        <strain evidence="2">Y61</strain>
    </source>
</reference>
<name>A0AAU8IDK0_9BACL</name>
<dbReference type="EMBL" id="CP159510">
    <property type="protein sequence ID" value="XCJ16420.1"/>
    <property type="molecule type" value="Genomic_DNA"/>
</dbReference>
<accession>A0AAU8IDK0</accession>
<keyword evidence="1" id="KW-1133">Transmembrane helix</keyword>
<evidence type="ECO:0000256" key="1">
    <source>
        <dbReference type="SAM" id="Phobius"/>
    </source>
</evidence>
<organism evidence="2">
    <name type="scientific">Sporolactobacillus sp. Y61</name>
    <dbReference type="NCBI Taxonomy" id="3160863"/>
    <lineage>
        <taxon>Bacteria</taxon>
        <taxon>Bacillati</taxon>
        <taxon>Bacillota</taxon>
        <taxon>Bacilli</taxon>
        <taxon>Bacillales</taxon>
        <taxon>Sporolactobacillaceae</taxon>
        <taxon>Sporolactobacillus</taxon>
    </lineage>
</organism>
<keyword evidence="1" id="KW-0472">Membrane</keyword>
<keyword evidence="1" id="KW-0812">Transmembrane</keyword>
<proteinExistence type="predicted"/>
<dbReference type="AlphaFoldDB" id="A0AAU8IDK0"/>